<keyword evidence="3 5" id="KW-0720">Serine protease</keyword>
<evidence type="ECO:0000256" key="5">
    <source>
        <dbReference type="PROSITE-ProRule" id="PRU01240"/>
    </source>
</evidence>
<feature type="domain" description="Peptidase S8/S53" evidence="6">
    <location>
        <begin position="211"/>
        <end position="512"/>
    </location>
</feature>
<proteinExistence type="inferred from homology"/>
<evidence type="ECO:0000313" key="8">
    <source>
        <dbReference type="Proteomes" id="UP000195152"/>
    </source>
</evidence>
<dbReference type="InterPro" id="IPR023828">
    <property type="entry name" value="Peptidase_S8_Ser-AS"/>
</dbReference>
<dbReference type="PANTHER" id="PTHR42884:SF14">
    <property type="entry name" value="NEUROENDOCRINE CONVERTASE 1"/>
    <property type="match status" value="1"/>
</dbReference>
<reference evidence="7 8" key="1">
    <citation type="submission" date="2016-10" db="EMBL/GenBank/DDBJ databases">
        <title>Comparative genomics of Bacillus thuringiensis reveals a path to pathogens against multiple invertebrate hosts.</title>
        <authorList>
            <person name="Zheng J."/>
            <person name="Gao Q."/>
            <person name="Liu H."/>
            <person name="Peng D."/>
            <person name="Ruan L."/>
            <person name="Sun M."/>
        </authorList>
    </citation>
    <scope>NUCLEOTIDE SEQUENCE [LARGE SCALE GENOMIC DNA]</scope>
    <source>
        <strain evidence="7">BGSC 4AC1</strain>
    </source>
</reference>
<dbReference type="GO" id="GO:0016485">
    <property type="term" value="P:protein processing"/>
    <property type="evidence" value="ECO:0007669"/>
    <property type="project" value="TreeGrafter"/>
</dbReference>
<dbReference type="GO" id="GO:0004252">
    <property type="term" value="F:serine-type endopeptidase activity"/>
    <property type="evidence" value="ECO:0007669"/>
    <property type="project" value="UniProtKB-UniRule"/>
</dbReference>
<dbReference type="Proteomes" id="UP000195152">
    <property type="component" value="Unassembled WGS sequence"/>
</dbReference>
<name>A0A242WCM8_BACTU</name>
<dbReference type="PROSITE" id="PS51892">
    <property type="entry name" value="SUBTILASE"/>
    <property type="match status" value="1"/>
</dbReference>
<comment type="similarity">
    <text evidence="5">Belongs to the peptidase S8 family.</text>
</comment>
<dbReference type="InterPro" id="IPR036852">
    <property type="entry name" value="Peptidase_S8/S53_dom_sf"/>
</dbReference>
<sequence length="580" mass="64200">MSSNQELYTYRAGEKVFLRKQPDQFIIRALPNELEKKMGITDAKQVSSSSSRVTIRTTDLEPMMSRARGIAPAHHAYYVADMNKEFLITDRIFVTFREPLSSEEVASFAGRYGLFMKQAYSNRDYLFQLTNQTGMNPVKLVVKLTEQEPLVESAEHDLNYRMKKYQMMQPTDPSYLRQWHLHTRLSDPEFDPRASAQCEKAWELLGNHGSSDVVVGVTDDGCKLDHSDFNSAEKFAGWGYFTRSRLITNVDIDGNSDKMYEEDHNHGTSCAGVIAAEIDTQLTVGAAPGCRLLPIKWESEDSALLINDSKMLTALNYIADKVDILSNSWGGVPINTWADLVTRRIVELAQTGGRRGQGILFLWAAGNENCPIHHTASIEIPYTNGVEFREDESIVWIGIGDNHTNKFENNLVGIPGVMHVAALASTAQRSHYSNYGTGISICAPTNNVHEYHRMPVKGLGITTTTGRGVTDSFGGTSSATPLVAGIAALVISANPDLTALEIASILKKTASKELNLEGYPKTPPASFDLDTSWDVSPIAPFDKGDFKDIDSSDGTWSPWFGHGRVDASKAVEEALRFKER</sequence>
<dbReference type="InterPro" id="IPR015500">
    <property type="entry name" value="Peptidase_S8_subtilisin-rel"/>
</dbReference>
<feature type="active site" description="Charge relay system" evidence="4 5">
    <location>
        <position position="219"/>
    </location>
</feature>
<evidence type="ECO:0000256" key="3">
    <source>
        <dbReference type="ARBA" id="ARBA00022825"/>
    </source>
</evidence>
<organism evidence="7 8">
    <name type="scientific">Bacillus thuringiensis serovar mexicanensis</name>
    <dbReference type="NCBI Taxonomy" id="180868"/>
    <lineage>
        <taxon>Bacteria</taxon>
        <taxon>Bacillati</taxon>
        <taxon>Bacillota</taxon>
        <taxon>Bacilli</taxon>
        <taxon>Bacillales</taxon>
        <taxon>Bacillaceae</taxon>
        <taxon>Bacillus</taxon>
        <taxon>Bacillus cereus group</taxon>
    </lineage>
</organism>
<evidence type="ECO:0000256" key="4">
    <source>
        <dbReference type="PIRSR" id="PIRSR615500-1"/>
    </source>
</evidence>
<feature type="active site" description="Charge relay system" evidence="4 5">
    <location>
        <position position="477"/>
    </location>
</feature>
<keyword evidence="2 5" id="KW-0378">Hydrolase</keyword>
<dbReference type="InterPro" id="IPR022398">
    <property type="entry name" value="Peptidase_S8_His-AS"/>
</dbReference>
<dbReference type="AlphaFoldDB" id="A0A242WCM8"/>
<dbReference type="PROSITE" id="PS00137">
    <property type="entry name" value="SUBTILASE_HIS"/>
    <property type="match status" value="1"/>
</dbReference>
<dbReference type="PRINTS" id="PR00723">
    <property type="entry name" value="SUBTILISIN"/>
</dbReference>
<evidence type="ECO:0000259" key="6">
    <source>
        <dbReference type="Pfam" id="PF00082"/>
    </source>
</evidence>
<comment type="caution">
    <text evidence="7">The sequence shown here is derived from an EMBL/GenBank/DDBJ whole genome shotgun (WGS) entry which is preliminary data.</text>
</comment>
<dbReference type="PROSITE" id="PS00138">
    <property type="entry name" value="SUBTILASE_SER"/>
    <property type="match status" value="1"/>
</dbReference>
<keyword evidence="1 5" id="KW-0645">Protease</keyword>
<evidence type="ECO:0000313" key="7">
    <source>
        <dbReference type="EMBL" id="OTW52847.1"/>
    </source>
</evidence>
<dbReference type="RefSeq" id="WP_000097751.1">
    <property type="nucleotide sequence ID" value="NZ_NFCF01000051.1"/>
</dbReference>
<dbReference type="PANTHER" id="PTHR42884">
    <property type="entry name" value="PROPROTEIN CONVERTASE SUBTILISIN/KEXIN-RELATED"/>
    <property type="match status" value="1"/>
</dbReference>
<accession>A0A242WCM8</accession>
<protein>
    <submittedName>
        <fullName evidence="7">Peptidase</fullName>
    </submittedName>
</protein>
<dbReference type="Gene3D" id="3.40.50.200">
    <property type="entry name" value="Peptidase S8/S53 domain"/>
    <property type="match status" value="1"/>
</dbReference>
<dbReference type="Pfam" id="PF00082">
    <property type="entry name" value="Peptidase_S8"/>
    <property type="match status" value="1"/>
</dbReference>
<dbReference type="SUPFAM" id="SSF52743">
    <property type="entry name" value="Subtilisin-like"/>
    <property type="match status" value="1"/>
</dbReference>
<feature type="active site" description="Charge relay system" evidence="4 5">
    <location>
        <position position="266"/>
    </location>
</feature>
<dbReference type="InterPro" id="IPR000209">
    <property type="entry name" value="Peptidase_S8/S53_dom"/>
</dbReference>
<evidence type="ECO:0000256" key="1">
    <source>
        <dbReference type="ARBA" id="ARBA00022670"/>
    </source>
</evidence>
<dbReference type="EMBL" id="NFCF01000051">
    <property type="protein sequence ID" value="OTW52847.1"/>
    <property type="molecule type" value="Genomic_DNA"/>
</dbReference>
<dbReference type="GO" id="GO:0016020">
    <property type="term" value="C:membrane"/>
    <property type="evidence" value="ECO:0007669"/>
    <property type="project" value="TreeGrafter"/>
</dbReference>
<evidence type="ECO:0000256" key="2">
    <source>
        <dbReference type="ARBA" id="ARBA00022801"/>
    </source>
</evidence>
<gene>
    <name evidence="7" type="ORF">BK699_05625</name>
</gene>